<evidence type="ECO:0000256" key="3">
    <source>
        <dbReference type="ARBA" id="ARBA00022490"/>
    </source>
</evidence>
<keyword evidence="6" id="KW-1185">Reference proteome</keyword>
<comment type="subcellular location">
    <subcellularLocation>
        <location evidence="1">Cytoplasm</location>
        <location evidence="1">Cytoskeleton</location>
    </subcellularLocation>
</comment>
<feature type="compositionally biased region" description="Pro residues" evidence="5">
    <location>
        <begin position="39"/>
        <end position="57"/>
    </location>
</feature>
<dbReference type="Proteomes" id="UP000515140">
    <property type="component" value="Unplaced"/>
</dbReference>
<dbReference type="GO" id="GO:0005801">
    <property type="term" value="C:cis-Golgi network"/>
    <property type="evidence" value="ECO:0007669"/>
    <property type="project" value="TreeGrafter"/>
</dbReference>
<reference evidence="7" key="1">
    <citation type="submission" date="2025-08" db="UniProtKB">
        <authorList>
            <consortium name="RefSeq"/>
        </authorList>
    </citation>
    <scope>IDENTIFICATION</scope>
    <source>
        <tissue evidence="7">Spleen</tissue>
    </source>
</reference>
<evidence type="ECO:0000313" key="6">
    <source>
        <dbReference type="Proteomes" id="UP000515140"/>
    </source>
</evidence>
<dbReference type="GO" id="GO:0005798">
    <property type="term" value="C:Golgi-associated vesicle"/>
    <property type="evidence" value="ECO:0007669"/>
    <property type="project" value="TreeGrafter"/>
</dbReference>
<gene>
    <name evidence="7" type="primary">MAP6D1</name>
</gene>
<dbReference type="GO" id="GO:0030705">
    <property type="term" value="P:cytoskeleton-dependent intracellular transport"/>
    <property type="evidence" value="ECO:0007669"/>
    <property type="project" value="TreeGrafter"/>
</dbReference>
<proteinExistence type="inferred from homology"/>
<sequence length="216" mass="23022">MAWPCISRVCCLARRWNQLDRSDVAVPLTVHSYSDIEDPPPPPGPPPARPPGSPGPPLTQYQRDFGAPRRDPQPWPRPGPGPGGGRRERDREPPAATGVYVLPGGNGLEASDGDPRFLRLRAPADAAPLPVTTSYRGQTPTPLLVLGEPCPVPITGGPRAFLGSLVLWPLDLNASPDQWCPEPPAHRCGLTPAGNTAGPLSSFRTTLRLDHCSLGL</sequence>
<dbReference type="KEGG" id="pcw:110221345"/>
<feature type="region of interest" description="Disordered" evidence="5">
    <location>
        <begin position="31"/>
        <end position="112"/>
    </location>
</feature>
<organism evidence="6 7">
    <name type="scientific">Phascolarctos cinereus</name>
    <name type="common">Koala</name>
    <dbReference type="NCBI Taxonomy" id="38626"/>
    <lineage>
        <taxon>Eukaryota</taxon>
        <taxon>Metazoa</taxon>
        <taxon>Chordata</taxon>
        <taxon>Craniata</taxon>
        <taxon>Vertebrata</taxon>
        <taxon>Euteleostomi</taxon>
        <taxon>Mammalia</taxon>
        <taxon>Metatheria</taxon>
        <taxon>Diprotodontia</taxon>
        <taxon>Phascolarctidae</taxon>
        <taxon>Phascolarctos</taxon>
    </lineage>
</organism>
<accession>A0A6P5LSQ5</accession>
<dbReference type="RefSeq" id="XP_020861547.1">
    <property type="nucleotide sequence ID" value="XM_021005888.1"/>
</dbReference>
<dbReference type="PANTHER" id="PTHR14759">
    <property type="entry name" value="STOP PROTEIN"/>
    <property type="match status" value="1"/>
</dbReference>
<dbReference type="GO" id="GO:0070507">
    <property type="term" value="P:regulation of microtubule cytoskeleton organization"/>
    <property type="evidence" value="ECO:0007669"/>
    <property type="project" value="TreeGrafter"/>
</dbReference>
<evidence type="ECO:0000256" key="5">
    <source>
        <dbReference type="SAM" id="MobiDB-lite"/>
    </source>
</evidence>
<dbReference type="AlphaFoldDB" id="A0A6P5LSQ5"/>
<evidence type="ECO:0000256" key="2">
    <source>
        <dbReference type="ARBA" id="ARBA00005728"/>
    </source>
</evidence>
<evidence type="ECO:0000256" key="4">
    <source>
        <dbReference type="ARBA" id="ARBA00023212"/>
    </source>
</evidence>
<dbReference type="GeneID" id="110221345"/>
<dbReference type="GO" id="GO:0000226">
    <property type="term" value="P:microtubule cytoskeleton organization"/>
    <property type="evidence" value="ECO:0007669"/>
    <property type="project" value="InterPro"/>
</dbReference>
<dbReference type="InParanoid" id="A0A6P5LSQ5"/>
<evidence type="ECO:0000313" key="7">
    <source>
        <dbReference type="RefSeq" id="XP_020861547.1"/>
    </source>
</evidence>
<name>A0A6P5LSQ5_PHACI</name>
<dbReference type="PANTHER" id="PTHR14759:SF37">
    <property type="entry name" value="MAP6 DOMAIN-CONTAINING PROTEIN 1"/>
    <property type="match status" value="1"/>
</dbReference>
<keyword evidence="4" id="KW-0206">Cytoskeleton</keyword>
<comment type="similarity">
    <text evidence="2">Belongs to the STOP family.</text>
</comment>
<dbReference type="InterPro" id="IPR007882">
    <property type="entry name" value="MAP6"/>
</dbReference>
<evidence type="ECO:0000256" key="1">
    <source>
        <dbReference type="ARBA" id="ARBA00004245"/>
    </source>
</evidence>
<dbReference type="GO" id="GO:0005874">
    <property type="term" value="C:microtubule"/>
    <property type="evidence" value="ECO:0007669"/>
    <property type="project" value="InterPro"/>
</dbReference>
<protein>
    <submittedName>
        <fullName evidence="7">MAP6 domain-containing protein 1 isoform X1</fullName>
    </submittedName>
</protein>
<dbReference type="FunCoup" id="A0A6P5LSQ5">
    <property type="interactions" value="126"/>
</dbReference>
<dbReference type="GO" id="GO:0005516">
    <property type="term" value="F:calmodulin binding"/>
    <property type="evidence" value="ECO:0007669"/>
    <property type="project" value="InterPro"/>
</dbReference>
<dbReference type="CTD" id="79929"/>
<dbReference type="GO" id="GO:0008017">
    <property type="term" value="F:microtubule binding"/>
    <property type="evidence" value="ECO:0007669"/>
    <property type="project" value="InterPro"/>
</dbReference>
<keyword evidence="3" id="KW-0963">Cytoplasm</keyword>